<keyword evidence="4" id="KW-1185">Reference proteome</keyword>
<name>A0ABQ1JLQ4_9SPHN</name>
<reference evidence="4" key="1">
    <citation type="journal article" date="2019" name="Int. J. Syst. Evol. Microbiol.">
        <title>The Global Catalogue of Microorganisms (GCM) 10K type strain sequencing project: providing services to taxonomists for standard genome sequencing and annotation.</title>
        <authorList>
            <consortium name="The Broad Institute Genomics Platform"/>
            <consortium name="The Broad Institute Genome Sequencing Center for Infectious Disease"/>
            <person name="Wu L."/>
            <person name="Ma J."/>
        </authorList>
    </citation>
    <scope>NUCLEOTIDE SEQUENCE [LARGE SCALE GENOMIC DNA]</scope>
    <source>
        <strain evidence="4">CGMCC 1.12851</strain>
    </source>
</reference>
<feature type="compositionally biased region" description="Pro residues" evidence="1">
    <location>
        <begin position="11"/>
        <end position="21"/>
    </location>
</feature>
<dbReference type="PANTHER" id="PTHR35585:SF1">
    <property type="entry name" value="HHE DOMAIN PROTEIN (AFU_ORTHOLOGUE AFUA_4G00730)"/>
    <property type="match status" value="1"/>
</dbReference>
<proteinExistence type="predicted"/>
<feature type="compositionally biased region" description="Basic residues" evidence="1">
    <location>
        <begin position="1"/>
        <end position="10"/>
    </location>
</feature>
<dbReference type="Proteomes" id="UP000614261">
    <property type="component" value="Unassembled WGS sequence"/>
</dbReference>
<dbReference type="Pfam" id="PF01814">
    <property type="entry name" value="Hemerythrin"/>
    <property type="match status" value="1"/>
</dbReference>
<evidence type="ECO:0000259" key="2">
    <source>
        <dbReference type="Pfam" id="PF01814"/>
    </source>
</evidence>
<evidence type="ECO:0000313" key="4">
    <source>
        <dbReference type="Proteomes" id="UP000614261"/>
    </source>
</evidence>
<dbReference type="Gene3D" id="1.20.120.520">
    <property type="entry name" value="nmb1532 protein domain like"/>
    <property type="match status" value="1"/>
</dbReference>
<dbReference type="RefSeq" id="WP_188515177.1">
    <property type="nucleotide sequence ID" value="NZ_BMGD01000005.1"/>
</dbReference>
<dbReference type="EMBL" id="BMGD01000005">
    <property type="protein sequence ID" value="GGB72256.1"/>
    <property type="molecule type" value="Genomic_DNA"/>
</dbReference>
<evidence type="ECO:0000256" key="1">
    <source>
        <dbReference type="SAM" id="MobiDB-lite"/>
    </source>
</evidence>
<organism evidence="3 4">
    <name type="scientific">Blastomonas aquatica</name>
    <dbReference type="NCBI Taxonomy" id="1510276"/>
    <lineage>
        <taxon>Bacteria</taxon>
        <taxon>Pseudomonadati</taxon>
        <taxon>Pseudomonadota</taxon>
        <taxon>Alphaproteobacteria</taxon>
        <taxon>Sphingomonadales</taxon>
        <taxon>Sphingomonadaceae</taxon>
        <taxon>Blastomonas</taxon>
    </lineage>
</organism>
<accession>A0ABQ1JLQ4</accession>
<feature type="domain" description="Hemerythrin-like" evidence="2">
    <location>
        <begin position="71"/>
        <end position="184"/>
    </location>
</feature>
<dbReference type="InterPro" id="IPR012312">
    <property type="entry name" value="Hemerythrin-like"/>
</dbReference>
<dbReference type="PANTHER" id="PTHR35585">
    <property type="entry name" value="HHE DOMAIN PROTEIN (AFU_ORTHOLOGUE AFUA_4G00730)"/>
    <property type="match status" value="1"/>
</dbReference>
<evidence type="ECO:0000313" key="3">
    <source>
        <dbReference type="EMBL" id="GGB72256.1"/>
    </source>
</evidence>
<sequence length="208" mass="23193">MAHTVSRKPRPVSPRPQPKPAPTKNNSKGSFLGKTIKGVLIATGAVTIANLGRKLAVQAPTALAEDWCEGLTKEHKATLAVLDQLEQVSPDHPEKRTVLLTNLTHMITKHAMQEEQVIYPMLRREEGDDSADALNLDHGQVKSHLYELAHFDNADPRFTETLATLRSDLEVHMREEEDTLFPALRARLSDEENKRLTREMNLAGLVLA</sequence>
<feature type="region of interest" description="Disordered" evidence="1">
    <location>
        <begin position="1"/>
        <end position="30"/>
    </location>
</feature>
<comment type="caution">
    <text evidence="3">The sequence shown here is derived from an EMBL/GenBank/DDBJ whole genome shotgun (WGS) entry which is preliminary data.</text>
</comment>
<gene>
    <name evidence="3" type="ORF">GCM10010833_29340</name>
</gene>
<protein>
    <recommendedName>
        <fullName evidence="2">Hemerythrin-like domain-containing protein</fullName>
    </recommendedName>
</protein>